<dbReference type="RefSeq" id="WP_106247349.1">
    <property type="nucleotide sequence ID" value="NZ_PVZC01000005.1"/>
</dbReference>
<organism evidence="1 2">
    <name type="scientific">Allonocardiopsis opalescens</name>
    <dbReference type="NCBI Taxonomy" id="1144618"/>
    <lineage>
        <taxon>Bacteria</taxon>
        <taxon>Bacillati</taxon>
        <taxon>Actinomycetota</taxon>
        <taxon>Actinomycetes</taxon>
        <taxon>Streptosporangiales</taxon>
        <taxon>Allonocardiopsis</taxon>
    </lineage>
</organism>
<proteinExistence type="predicted"/>
<dbReference type="EMBL" id="PVZC01000005">
    <property type="protein sequence ID" value="PRX97739.1"/>
    <property type="molecule type" value="Genomic_DNA"/>
</dbReference>
<keyword evidence="2" id="KW-1185">Reference proteome</keyword>
<dbReference type="SUPFAM" id="SSF53474">
    <property type="entry name" value="alpha/beta-Hydrolases"/>
    <property type="match status" value="1"/>
</dbReference>
<name>A0A2T0Q1T6_9ACTN</name>
<dbReference type="Proteomes" id="UP000237846">
    <property type="component" value="Unassembled WGS sequence"/>
</dbReference>
<evidence type="ECO:0008006" key="3">
    <source>
        <dbReference type="Google" id="ProtNLM"/>
    </source>
</evidence>
<dbReference type="OrthoDB" id="4535652at2"/>
<dbReference type="AlphaFoldDB" id="A0A2T0Q1T6"/>
<dbReference type="InterPro" id="IPR029058">
    <property type="entry name" value="AB_hydrolase_fold"/>
</dbReference>
<evidence type="ECO:0000313" key="2">
    <source>
        <dbReference type="Proteomes" id="UP000237846"/>
    </source>
</evidence>
<gene>
    <name evidence="1" type="ORF">CLV72_10589</name>
</gene>
<comment type="caution">
    <text evidence="1">The sequence shown here is derived from an EMBL/GenBank/DDBJ whole genome shotgun (WGS) entry which is preliminary data.</text>
</comment>
<sequence>MSEQQHPPVEAFGLLFPTRPRPEPAPWPDDEWRLPGGTAWVYYGAGNRRLTRPVVLADDFGTGPSGLDRLWEVLERGGHPFAGGLRDRGRDVVLVGYDEPGARIQDNAEAVVAAVLEAIERRLGDTPLAVGGLGMGGLVTRFALAKLEYERIDHQTAVHLSYDSPHRGAWVPIGLQAMAHLLASAPEMSRQVNCPAARQLLWRHIAAVDAVPAEDPLRTELLTELRHYGGWPARPRRIGVANGNGGGIGNGVPPGATAVEVTGGRLDGTALCTQGGAEKQAVARLKGALDDITVYTSELPALDGAPGGTLESFGAAGDRLKAAGKTGVFHRSVCFVPSVSAVSIADLDQPYTDIDALPPEHAELDDYLLSSTNEEHARMSADLCGWILDRLPG</sequence>
<dbReference type="Gene3D" id="3.40.50.1820">
    <property type="entry name" value="alpha/beta hydrolase"/>
    <property type="match status" value="1"/>
</dbReference>
<accession>A0A2T0Q1T6</accession>
<reference evidence="1 2" key="1">
    <citation type="submission" date="2018-03" db="EMBL/GenBank/DDBJ databases">
        <title>Genomic Encyclopedia of Archaeal and Bacterial Type Strains, Phase II (KMG-II): from individual species to whole genera.</title>
        <authorList>
            <person name="Goeker M."/>
        </authorList>
    </citation>
    <scope>NUCLEOTIDE SEQUENCE [LARGE SCALE GENOMIC DNA]</scope>
    <source>
        <strain evidence="1 2">DSM 45601</strain>
    </source>
</reference>
<evidence type="ECO:0000313" key="1">
    <source>
        <dbReference type="EMBL" id="PRX97739.1"/>
    </source>
</evidence>
<protein>
    <recommendedName>
        <fullName evidence="3">Serine esterase DUF676</fullName>
    </recommendedName>
</protein>